<reference evidence="2 3" key="1">
    <citation type="submission" date="2023-06" db="EMBL/GenBank/DDBJ databases">
        <authorList>
            <person name="Yushchuk O."/>
            <person name="Binda E."/>
            <person name="Ruckert-Reed C."/>
            <person name="Fedorenko V."/>
            <person name="Kalinowski J."/>
            <person name="Marinelli F."/>
        </authorList>
    </citation>
    <scope>NUCLEOTIDE SEQUENCE [LARGE SCALE GENOMIC DNA]</scope>
    <source>
        <strain evidence="2 3">NRRL 3884</strain>
    </source>
</reference>
<keyword evidence="3" id="KW-1185">Reference proteome</keyword>
<sequence>MSSTDTINLDDVLLFGTGMQALSGATGLGFPEVSAQWMEGAGDGAVYRGSRLRSRDIDLPIHLVADSRPRLQELVARLELMLASGPVQLRWYEDDGTYWSTQVAWQGGGSWTYGADTIGERDLTTVITLRAGSPYWTYSVSTSEMVRNTGAGRGLLNGSLTRLRVTASQAIGSIRLNNIGTAPAYPVWTVAGPGGNFIARSPTGQQLRWTGTLAAGERLILDCRTASVTDGTGANRYAALTTAPKFWPVPPGTSVAVASLDGVTTASSITCTFQPRKRVVI</sequence>
<gene>
    <name evidence="2" type="ORF">ACTOB_007896</name>
</gene>
<dbReference type="EMBL" id="CP126980">
    <property type="protein sequence ID" value="WIM95766.1"/>
    <property type="molecule type" value="Genomic_DNA"/>
</dbReference>
<protein>
    <submittedName>
        <fullName evidence="2">Phage tail family protein</fullName>
    </submittedName>
</protein>
<dbReference type="InterPro" id="IPR054738">
    <property type="entry name" value="Siphovirus-type_tail_C"/>
</dbReference>
<evidence type="ECO:0000259" key="1">
    <source>
        <dbReference type="Pfam" id="PF22768"/>
    </source>
</evidence>
<accession>A0ABY8WD52</accession>
<dbReference type="Pfam" id="PF22768">
    <property type="entry name" value="SPP1_Dit"/>
    <property type="match status" value="1"/>
</dbReference>
<organism evidence="2 3">
    <name type="scientific">Actinoplanes oblitus</name>
    <dbReference type="NCBI Taxonomy" id="3040509"/>
    <lineage>
        <taxon>Bacteria</taxon>
        <taxon>Bacillati</taxon>
        <taxon>Actinomycetota</taxon>
        <taxon>Actinomycetes</taxon>
        <taxon>Micromonosporales</taxon>
        <taxon>Micromonosporaceae</taxon>
        <taxon>Actinoplanes</taxon>
    </lineage>
</organism>
<evidence type="ECO:0000313" key="3">
    <source>
        <dbReference type="Proteomes" id="UP001240150"/>
    </source>
</evidence>
<dbReference type="Gene3D" id="2.60.120.860">
    <property type="match status" value="1"/>
</dbReference>
<name>A0ABY8WD52_9ACTN</name>
<proteinExistence type="predicted"/>
<evidence type="ECO:0000313" key="2">
    <source>
        <dbReference type="EMBL" id="WIM95766.1"/>
    </source>
</evidence>
<dbReference type="Proteomes" id="UP001240150">
    <property type="component" value="Chromosome"/>
</dbReference>
<dbReference type="RefSeq" id="WP_284917078.1">
    <property type="nucleotide sequence ID" value="NZ_CP126980.1"/>
</dbReference>
<feature type="domain" description="Siphovirus-type tail component C-terminal" evidence="1">
    <location>
        <begin position="180"/>
        <end position="275"/>
    </location>
</feature>